<dbReference type="EMBL" id="JBHRYB010000005">
    <property type="protein sequence ID" value="MFC3679791.1"/>
    <property type="molecule type" value="Genomic_DNA"/>
</dbReference>
<dbReference type="Proteomes" id="UP001595722">
    <property type="component" value="Unassembled WGS sequence"/>
</dbReference>
<gene>
    <name evidence="2" type="ORF">ACFOMG_06665</name>
</gene>
<accession>A0ABV7VSQ2</accession>
<feature type="transmembrane region" description="Helical" evidence="1">
    <location>
        <begin position="6"/>
        <end position="24"/>
    </location>
</feature>
<keyword evidence="1" id="KW-0812">Transmembrane</keyword>
<feature type="transmembrane region" description="Helical" evidence="1">
    <location>
        <begin position="67"/>
        <end position="86"/>
    </location>
</feature>
<evidence type="ECO:0000313" key="2">
    <source>
        <dbReference type="EMBL" id="MFC3679791.1"/>
    </source>
</evidence>
<evidence type="ECO:0000313" key="3">
    <source>
        <dbReference type="Proteomes" id="UP001595722"/>
    </source>
</evidence>
<keyword evidence="1" id="KW-1133">Transmembrane helix</keyword>
<evidence type="ECO:0000256" key="1">
    <source>
        <dbReference type="SAM" id="Phobius"/>
    </source>
</evidence>
<sequence length="87" mass="10171">MEYLRIILSVTLFVCGCYFSYDLFSHGFHWLLLLLVPLCFYAAYRIWPDKVDDSPWLEVVGDIIEWPIRAMIAMARMLVGVIRLIGD</sequence>
<name>A0ABV7VSQ2_9GAMM</name>
<proteinExistence type="predicted"/>
<dbReference type="RefSeq" id="WP_376865570.1">
    <property type="nucleotide sequence ID" value="NZ_JBHRYB010000005.1"/>
</dbReference>
<keyword evidence="3" id="KW-1185">Reference proteome</keyword>
<dbReference type="PROSITE" id="PS51257">
    <property type="entry name" value="PROKAR_LIPOPROTEIN"/>
    <property type="match status" value="1"/>
</dbReference>
<reference evidence="3" key="1">
    <citation type="journal article" date="2019" name="Int. J. Syst. Evol. Microbiol.">
        <title>The Global Catalogue of Microorganisms (GCM) 10K type strain sequencing project: providing services to taxonomists for standard genome sequencing and annotation.</title>
        <authorList>
            <consortium name="The Broad Institute Genomics Platform"/>
            <consortium name="The Broad Institute Genome Sequencing Center for Infectious Disease"/>
            <person name="Wu L."/>
            <person name="Ma J."/>
        </authorList>
    </citation>
    <scope>NUCLEOTIDE SEQUENCE [LARGE SCALE GENOMIC DNA]</scope>
    <source>
        <strain evidence="3">KCTC 42424</strain>
    </source>
</reference>
<feature type="transmembrane region" description="Helical" evidence="1">
    <location>
        <begin position="31"/>
        <end position="47"/>
    </location>
</feature>
<keyword evidence="1" id="KW-0472">Membrane</keyword>
<comment type="caution">
    <text evidence="2">The sequence shown here is derived from an EMBL/GenBank/DDBJ whole genome shotgun (WGS) entry which is preliminary data.</text>
</comment>
<protein>
    <submittedName>
        <fullName evidence="2">Uncharacterized protein</fullName>
    </submittedName>
</protein>
<organism evidence="2 3">
    <name type="scientific">Bacterioplanoides pacificum</name>
    <dbReference type="NCBI Taxonomy" id="1171596"/>
    <lineage>
        <taxon>Bacteria</taxon>
        <taxon>Pseudomonadati</taxon>
        <taxon>Pseudomonadota</taxon>
        <taxon>Gammaproteobacteria</taxon>
        <taxon>Oceanospirillales</taxon>
        <taxon>Oceanospirillaceae</taxon>
        <taxon>Bacterioplanoides</taxon>
    </lineage>
</organism>